<accession>A0A433QV22</accession>
<feature type="region of interest" description="Disordered" evidence="1">
    <location>
        <begin position="1"/>
        <end position="21"/>
    </location>
</feature>
<proteinExistence type="predicted"/>
<keyword evidence="3" id="KW-1185">Reference proteome</keyword>
<evidence type="ECO:0000313" key="2">
    <source>
        <dbReference type="EMBL" id="RUS33649.1"/>
    </source>
</evidence>
<organism evidence="2 3">
    <name type="scientific">Jimgerdemannia flammicorona</name>
    <dbReference type="NCBI Taxonomy" id="994334"/>
    <lineage>
        <taxon>Eukaryota</taxon>
        <taxon>Fungi</taxon>
        <taxon>Fungi incertae sedis</taxon>
        <taxon>Mucoromycota</taxon>
        <taxon>Mucoromycotina</taxon>
        <taxon>Endogonomycetes</taxon>
        <taxon>Endogonales</taxon>
        <taxon>Endogonaceae</taxon>
        <taxon>Jimgerdemannia</taxon>
    </lineage>
</organism>
<dbReference type="AlphaFoldDB" id="A0A433QV22"/>
<feature type="compositionally biased region" description="Basic and acidic residues" evidence="1">
    <location>
        <begin position="8"/>
        <end position="18"/>
    </location>
</feature>
<sequence>MDPLPSTREPRPMRRDAAEGPLRFRRGRHHRWIQKRSRVGGDGEVAQEHVGGEDQGAAQGLSINCPFCISSAFHIAYYPTSTPSVPVCSFRLTSAPLITPFYPLYSHFLISPYLGDKGPIEERRYENVMDAYDLAVELGVSLPAKALNVNLPQREPQRSLRGLQ</sequence>
<dbReference type="Proteomes" id="UP000274822">
    <property type="component" value="Unassembled WGS sequence"/>
</dbReference>
<name>A0A433QV22_9FUNG</name>
<protein>
    <submittedName>
        <fullName evidence="2">Uncharacterized protein</fullName>
    </submittedName>
</protein>
<dbReference type="EMBL" id="RBNJ01001035">
    <property type="protein sequence ID" value="RUS33649.1"/>
    <property type="molecule type" value="Genomic_DNA"/>
</dbReference>
<comment type="caution">
    <text evidence="2">The sequence shown here is derived from an EMBL/GenBank/DDBJ whole genome shotgun (WGS) entry which is preliminary data.</text>
</comment>
<reference evidence="2 3" key="1">
    <citation type="journal article" date="2018" name="New Phytol.">
        <title>Phylogenomics of Endogonaceae and evolution of mycorrhizas within Mucoromycota.</title>
        <authorList>
            <person name="Chang Y."/>
            <person name="Desiro A."/>
            <person name="Na H."/>
            <person name="Sandor L."/>
            <person name="Lipzen A."/>
            <person name="Clum A."/>
            <person name="Barry K."/>
            <person name="Grigoriev I.V."/>
            <person name="Martin F.M."/>
            <person name="Stajich J.E."/>
            <person name="Smith M.E."/>
            <person name="Bonito G."/>
            <person name="Spatafora J.W."/>
        </authorList>
    </citation>
    <scope>NUCLEOTIDE SEQUENCE [LARGE SCALE GENOMIC DNA]</scope>
    <source>
        <strain evidence="2 3">AD002</strain>
    </source>
</reference>
<gene>
    <name evidence="2" type="ORF">BC938DRAFT_470713</name>
</gene>
<evidence type="ECO:0000313" key="3">
    <source>
        <dbReference type="Proteomes" id="UP000274822"/>
    </source>
</evidence>
<evidence type="ECO:0000256" key="1">
    <source>
        <dbReference type="SAM" id="MobiDB-lite"/>
    </source>
</evidence>